<feature type="region of interest" description="Disordered" evidence="1">
    <location>
        <begin position="217"/>
        <end position="271"/>
    </location>
</feature>
<evidence type="ECO:0000313" key="4">
    <source>
        <dbReference type="Proteomes" id="UP000237968"/>
    </source>
</evidence>
<reference evidence="3 4" key="1">
    <citation type="submission" date="2018-03" db="EMBL/GenBank/DDBJ databases">
        <title>Draft Genome Sequences of the Obligatory Marine Myxobacteria Enhygromyxa salina SWB005.</title>
        <authorList>
            <person name="Poehlein A."/>
            <person name="Moghaddam J.A."/>
            <person name="Harms H."/>
            <person name="Alanjari M."/>
            <person name="Koenig G.M."/>
            <person name="Daniel R."/>
            <person name="Schaeberle T.F."/>
        </authorList>
    </citation>
    <scope>NUCLEOTIDE SEQUENCE [LARGE SCALE GENOMIC DNA]</scope>
    <source>
        <strain evidence="3 4">SWB005</strain>
    </source>
</reference>
<evidence type="ECO:0000256" key="2">
    <source>
        <dbReference type="SAM" id="Phobius"/>
    </source>
</evidence>
<evidence type="ECO:0000313" key="3">
    <source>
        <dbReference type="EMBL" id="PRQ02735.1"/>
    </source>
</evidence>
<keyword evidence="2" id="KW-0812">Transmembrane</keyword>
<feature type="compositionally biased region" description="Acidic residues" evidence="1">
    <location>
        <begin position="75"/>
        <end position="89"/>
    </location>
</feature>
<feature type="compositionally biased region" description="Basic and acidic residues" evidence="1">
    <location>
        <begin position="256"/>
        <end position="271"/>
    </location>
</feature>
<proteinExistence type="predicted"/>
<feature type="transmembrane region" description="Helical" evidence="2">
    <location>
        <begin position="173"/>
        <end position="192"/>
    </location>
</feature>
<dbReference type="Proteomes" id="UP000237968">
    <property type="component" value="Unassembled WGS sequence"/>
</dbReference>
<feature type="region of interest" description="Disordered" evidence="1">
    <location>
        <begin position="127"/>
        <end position="166"/>
    </location>
</feature>
<feature type="region of interest" description="Disordered" evidence="1">
    <location>
        <begin position="1"/>
        <end position="21"/>
    </location>
</feature>
<feature type="compositionally biased region" description="Low complexity" evidence="1">
    <location>
        <begin position="231"/>
        <end position="247"/>
    </location>
</feature>
<evidence type="ECO:0000256" key="1">
    <source>
        <dbReference type="SAM" id="MobiDB-lite"/>
    </source>
</evidence>
<feature type="compositionally biased region" description="Low complexity" evidence="1">
    <location>
        <begin position="130"/>
        <end position="140"/>
    </location>
</feature>
<comment type="caution">
    <text evidence="3">The sequence shown here is derived from an EMBL/GenBank/DDBJ whole genome shotgun (WGS) entry which is preliminary data.</text>
</comment>
<organism evidence="3 4">
    <name type="scientific">Enhygromyxa salina</name>
    <dbReference type="NCBI Taxonomy" id="215803"/>
    <lineage>
        <taxon>Bacteria</taxon>
        <taxon>Pseudomonadati</taxon>
        <taxon>Myxococcota</taxon>
        <taxon>Polyangia</taxon>
        <taxon>Nannocystales</taxon>
        <taxon>Nannocystaceae</taxon>
        <taxon>Enhygromyxa</taxon>
    </lineage>
</organism>
<keyword evidence="4" id="KW-1185">Reference proteome</keyword>
<dbReference type="RefSeq" id="WP_181197612.1">
    <property type="nucleotide sequence ID" value="NZ_PVNK01000112.1"/>
</dbReference>
<keyword evidence="2" id="KW-1133">Transmembrane helix</keyword>
<evidence type="ECO:0008006" key="5">
    <source>
        <dbReference type="Google" id="ProtNLM"/>
    </source>
</evidence>
<protein>
    <recommendedName>
        <fullName evidence="5">Transmembrane protein</fullName>
    </recommendedName>
</protein>
<feature type="region of interest" description="Disordered" evidence="1">
    <location>
        <begin position="72"/>
        <end position="103"/>
    </location>
</feature>
<gene>
    <name evidence="3" type="ORF">ENSA5_20870</name>
</gene>
<keyword evidence="2" id="KW-0472">Membrane</keyword>
<dbReference type="AlphaFoldDB" id="A0A2S9YCB0"/>
<sequence>MSVGSKQGDLPTMEFGSPEWIETSLARLDDLERERGQHEEAIETSDDPAALKQHTAALDRLDAEIKSLYAQLEAVAEDDEDGDEDDEATAEVAPPITQGDDELSAPHFAATTAGTAAATNTPEVVAETLASAAGNPFGSPSPSPAGGGGGFDAPAPMSYDDDDLKPKGAGGKWVFLGVVLVAAAGIGGFFAWQNIQANKPKEQGPTEPQRVIKAAEVPDDTEAPKAAQSGNATISPNANPAANNSGNTKKKKKKEEKKSKPIELKGGDGPL</sequence>
<accession>A0A2S9YCB0</accession>
<name>A0A2S9YCB0_9BACT</name>
<dbReference type="EMBL" id="PVNK01000112">
    <property type="protein sequence ID" value="PRQ02735.1"/>
    <property type="molecule type" value="Genomic_DNA"/>
</dbReference>